<dbReference type="PROSITE" id="PS50866">
    <property type="entry name" value="GOLD"/>
    <property type="match status" value="1"/>
</dbReference>
<reference evidence="10 11" key="1">
    <citation type="journal article" date="2023" name="G3 (Bethesda)">
        <title>A chromosome-length genome assembly and annotation of blackberry (Rubus argutus, cv. 'Hillquist').</title>
        <authorList>
            <person name="Bruna T."/>
            <person name="Aryal R."/>
            <person name="Dudchenko O."/>
            <person name="Sargent D.J."/>
            <person name="Mead D."/>
            <person name="Buti M."/>
            <person name="Cavallini A."/>
            <person name="Hytonen T."/>
            <person name="Andres J."/>
            <person name="Pham M."/>
            <person name="Weisz D."/>
            <person name="Mascagni F."/>
            <person name="Usai G."/>
            <person name="Natali L."/>
            <person name="Bassil N."/>
            <person name="Fernandez G.E."/>
            <person name="Lomsadze A."/>
            <person name="Armour M."/>
            <person name="Olukolu B."/>
            <person name="Poorten T."/>
            <person name="Britton C."/>
            <person name="Davik J."/>
            <person name="Ashrafi H."/>
            <person name="Aiden E.L."/>
            <person name="Borodovsky M."/>
            <person name="Worthington M."/>
        </authorList>
    </citation>
    <scope>NUCLEOTIDE SEQUENCE [LARGE SCALE GENOMIC DNA]</scope>
    <source>
        <strain evidence="10">PI 553951</strain>
    </source>
</reference>
<dbReference type="EMBL" id="JBEDUW010000003">
    <property type="protein sequence ID" value="KAK9941204.1"/>
    <property type="molecule type" value="Genomic_DNA"/>
</dbReference>
<name>A0AAW1XZ69_RUBAR</name>
<keyword evidence="11" id="KW-1185">Reference proteome</keyword>
<protein>
    <recommendedName>
        <fullName evidence="9">GOLD domain-containing protein</fullName>
    </recommendedName>
</protein>
<dbReference type="InterPro" id="IPR009038">
    <property type="entry name" value="GOLD_dom"/>
</dbReference>
<keyword evidence="3 7" id="KW-0812">Transmembrane</keyword>
<evidence type="ECO:0000256" key="4">
    <source>
        <dbReference type="ARBA" id="ARBA00022729"/>
    </source>
</evidence>
<evidence type="ECO:0000256" key="6">
    <source>
        <dbReference type="ARBA" id="ARBA00023136"/>
    </source>
</evidence>
<dbReference type="InterPro" id="IPR015720">
    <property type="entry name" value="Emp24-like"/>
</dbReference>
<dbReference type="Pfam" id="PF01105">
    <property type="entry name" value="EMP24_GP25L"/>
    <property type="match status" value="1"/>
</dbReference>
<proteinExistence type="inferred from homology"/>
<feature type="signal peptide" evidence="8">
    <location>
        <begin position="1"/>
        <end position="25"/>
    </location>
</feature>
<keyword evidence="4 8" id="KW-0732">Signal</keyword>
<accession>A0AAW1XZ69</accession>
<evidence type="ECO:0000256" key="1">
    <source>
        <dbReference type="ARBA" id="ARBA00004479"/>
    </source>
</evidence>
<evidence type="ECO:0000256" key="5">
    <source>
        <dbReference type="ARBA" id="ARBA00022989"/>
    </source>
</evidence>
<keyword evidence="5" id="KW-1133">Transmembrane helix</keyword>
<dbReference type="Proteomes" id="UP001457282">
    <property type="component" value="Unassembled WGS sequence"/>
</dbReference>
<evidence type="ECO:0000259" key="9">
    <source>
        <dbReference type="PROSITE" id="PS50866"/>
    </source>
</evidence>
<evidence type="ECO:0000313" key="10">
    <source>
        <dbReference type="EMBL" id="KAK9941204.1"/>
    </source>
</evidence>
<sequence length="212" mass="24727">MKIGFSNYAAVLLLAFFMSLQTAFGIRFVIDREECFSHNVLYEGDTVHLSFVVIKVDASWHYTQDGVDVVVKGPSGEQIHDFRDKTSEKFEFVTRHKGIHQFCFTNKSPYHETIDFDLHVSHFTYYDQHAKDEHFNPLLEQISKLEEALYNIQFEQHWLEAQTERQAIVNDAMSRRAIHKAFFESAGLVGASVLQVYLLRRLFERKLGMSRV</sequence>
<evidence type="ECO:0000256" key="8">
    <source>
        <dbReference type="SAM" id="SignalP"/>
    </source>
</evidence>
<dbReference type="PANTHER" id="PTHR22811">
    <property type="entry name" value="TRANSMEMBRANE EMP24 DOMAIN-CONTAINING PROTEIN"/>
    <property type="match status" value="1"/>
</dbReference>
<evidence type="ECO:0000256" key="2">
    <source>
        <dbReference type="ARBA" id="ARBA00007104"/>
    </source>
</evidence>
<comment type="subcellular location">
    <subcellularLocation>
        <location evidence="1 7">Membrane</location>
        <topology evidence="1 7">Single-pass type I membrane protein</topology>
    </subcellularLocation>
</comment>
<feature type="chain" id="PRO_5043766353" description="GOLD domain-containing protein" evidence="8">
    <location>
        <begin position="26"/>
        <end position="212"/>
    </location>
</feature>
<evidence type="ECO:0000256" key="3">
    <source>
        <dbReference type="ARBA" id="ARBA00022692"/>
    </source>
</evidence>
<dbReference type="SMART" id="SM01190">
    <property type="entry name" value="EMP24_GP25L"/>
    <property type="match status" value="1"/>
</dbReference>
<dbReference type="AlphaFoldDB" id="A0AAW1XZ69"/>
<dbReference type="GO" id="GO:0016020">
    <property type="term" value="C:membrane"/>
    <property type="evidence" value="ECO:0007669"/>
    <property type="project" value="UniProtKB-SubCell"/>
</dbReference>
<comment type="similarity">
    <text evidence="2 7">Belongs to the EMP24/GP25L family.</text>
</comment>
<evidence type="ECO:0000256" key="7">
    <source>
        <dbReference type="RuleBase" id="RU003827"/>
    </source>
</evidence>
<keyword evidence="6" id="KW-0472">Membrane</keyword>
<feature type="domain" description="GOLD" evidence="9">
    <location>
        <begin position="33"/>
        <end position="120"/>
    </location>
</feature>
<organism evidence="10 11">
    <name type="scientific">Rubus argutus</name>
    <name type="common">Southern blackberry</name>
    <dbReference type="NCBI Taxonomy" id="59490"/>
    <lineage>
        <taxon>Eukaryota</taxon>
        <taxon>Viridiplantae</taxon>
        <taxon>Streptophyta</taxon>
        <taxon>Embryophyta</taxon>
        <taxon>Tracheophyta</taxon>
        <taxon>Spermatophyta</taxon>
        <taxon>Magnoliopsida</taxon>
        <taxon>eudicotyledons</taxon>
        <taxon>Gunneridae</taxon>
        <taxon>Pentapetalae</taxon>
        <taxon>rosids</taxon>
        <taxon>fabids</taxon>
        <taxon>Rosales</taxon>
        <taxon>Rosaceae</taxon>
        <taxon>Rosoideae</taxon>
        <taxon>Rosoideae incertae sedis</taxon>
        <taxon>Rubus</taxon>
    </lineage>
</organism>
<comment type="caution">
    <text evidence="10">The sequence shown here is derived from an EMBL/GenBank/DDBJ whole genome shotgun (WGS) entry which is preliminary data.</text>
</comment>
<evidence type="ECO:0000313" key="11">
    <source>
        <dbReference type="Proteomes" id="UP001457282"/>
    </source>
</evidence>
<gene>
    <name evidence="10" type="ORF">M0R45_017823</name>
</gene>